<dbReference type="InterPro" id="IPR030382">
    <property type="entry name" value="MeTrfase_TRM5/TYW2"/>
</dbReference>
<dbReference type="GO" id="GO:0005737">
    <property type="term" value="C:cytoplasm"/>
    <property type="evidence" value="ECO:0007669"/>
    <property type="project" value="TreeGrafter"/>
</dbReference>
<evidence type="ECO:0000313" key="5">
    <source>
        <dbReference type="EMBL" id="GAH78137.1"/>
    </source>
</evidence>
<sequence>MKFKEKLQESLKGIIPKDLLDKLPSGYSVIGDIAVFRHLNPKIEDYKSTIGEHLISIDPQVRIVVEQVDTISPYRKPVIVHVAGEKRTKTTHKEFNTIFNIDLETITFSPGNKNERNHLVQTVSDNEVICDMFACIGNLSLPIVVNKPSVRIYGIEWNQIAFDFLRQNIEVNKVDNRYFPIYGNNKDSTPRNFATRVLMGYFDIDYNQFRCALE</sequence>
<dbReference type="PANTHER" id="PTHR23245">
    <property type="entry name" value="TRNA METHYLTRANSFERASE"/>
    <property type="match status" value="1"/>
</dbReference>
<dbReference type="SUPFAM" id="SSF53335">
    <property type="entry name" value="S-adenosyl-L-methionine-dependent methyltransferases"/>
    <property type="match status" value="1"/>
</dbReference>
<dbReference type="Gene3D" id="3.30.300.110">
    <property type="entry name" value="Met-10+ protein-like domains"/>
    <property type="match status" value="1"/>
</dbReference>
<proteinExistence type="predicted"/>
<evidence type="ECO:0000256" key="3">
    <source>
        <dbReference type="ARBA" id="ARBA00022694"/>
    </source>
</evidence>
<feature type="domain" description="SAM-dependent methyltransferase TRM5/TYW2-type" evidence="4">
    <location>
        <begin position="27"/>
        <end position="214"/>
    </location>
</feature>
<keyword evidence="3" id="KW-0819">tRNA processing</keyword>
<dbReference type="Gene3D" id="3.40.50.150">
    <property type="entry name" value="Vaccinia Virus protein VP39"/>
    <property type="match status" value="1"/>
</dbReference>
<feature type="non-terminal residue" evidence="5">
    <location>
        <position position="214"/>
    </location>
</feature>
<evidence type="ECO:0000256" key="2">
    <source>
        <dbReference type="ARBA" id="ARBA00022691"/>
    </source>
</evidence>
<dbReference type="GO" id="GO:0030488">
    <property type="term" value="P:tRNA methylation"/>
    <property type="evidence" value="ECO:0007669"/>
    <property type="project" value="TreeGrafter"/>
</dbReference>
<dbReference type="EMBL" id="BARU01041803">
    <property type="protein sequence ID" value="GAH78137.1"/>
    <property type="molecule type" value="Genomic_DNA"/>
</dbReference>
<dbReference type="AlphaFoldDB" id="X1I8W8"/>
<name>X1I8W8_9ZZZZ</name>
<dbReference type="InterPro" id="IPR029063">
    <property type="entry name" value="SAM-dependent_MTases_sf"/>
</dbReference>
<comment type="caution">
    <text evidence="5">The sequence shown here is derived from an EMBL/GenBank/DDBJ whole genome shotgun (WGS) entry which is preliminary data.</text>
</comment>
<keyword evidence="2" id="KW-0949">S-adenosyl-L-methionine</keyword>
<dbReference type="InterPro" id="IPR056744">
    <property type="entry name" value="TRM5/TYW2-like_N"/>
</dbReference>
<dbReference type="InterPro" id="IPR056743">
    <property type="entry name" value="TRM5-TYW2-like_MTfase"/>
</dbReference>
<gene>
    <name evidence="5" type="ORF">S03H2_64368</name>
</gene>
<evidence type="ECO:0000259" key="4">
    <source>
        <dbReference type="PROSITE" id="PS51684"/>
    </source>
</evidence>
<dbReference type="Pfam" id="PF02475">
    <property type="entry name" value="TRM5-TYW2_MTfase"/>
    <property type="match status" value="1"/>
</dbReference>
<keyword evidence="1" id="KW-0808">Transferase</keyword>
<protein>
    <recommendedName>
        <fullName evidence="4">SAM-dependent methyltransferase TRM5/TYW2-type domain-containing protein</fullName>
    </recommendedName>
</protein>
<evidence type="ECO:0000256" key="1">
    <source>
        <dbReference type="ARBA" id="ARBA00022679"/>
    </source>
</evidence>
<dbReference type="Pfam" id="PF25133">
    <property type="entry name" value="TYW2_N_2"/>
    <property type="match status" value="1"/>
</dbReference>
<reference evidence="5" key="1">
    <citation type="journal article" date="2014" name="Front. Microbiol.">
        <title>High frequency of phylogenetically diverse reductive dehalogenase-homologous genes in deep subseafloor sedimentary metagenomes.</title>
        <authorList>
            <person name="Kawai M."/>
            <person name="Futagami T."/>
            <person name="Toyoda A."/>
            <person name="Takaki Y."/>
            <person name="Nishi S."/>
            <person name="Hori S."/>
            <person name="Arai W."/>
            <person name="Tsubouchi T."/>
            <person name="Morono Y."/>
            <person name="Uchiyama I."/>
            <person name="Ito T."/>
            <person name="Fujiyama A."/>
            <person name="Inagaki F."/>
            <person name="Takami H."/>
        </authorList>
    </citation>
    <scope>NUCLEOTIDE SEQUENCE</scope>
    <source>
        <strain evidence="5">Expedition CK06-06</strain>
    </source>
</reference>
<organism evidence="5">
    <name type="scientific">marine sediment metagenome</name>
    <dbReference type="NCBI Taxonomy" id="412755"/>
    <lineage>
        <taxon>unclassified sequences</taxon>
        <taxon>metagenomes</taxon>
        <taxon>ecological metagenomes</taxon>
    </lineage>
</organism>
<dbReference type="PROSITE" id="PS51684">
    <property type="entry name" value="SAM_MT_TRM5_TYW2"/>
    <property type="match status" value="1"/>
</dbReference>
<dbReference type="GO" id="GO:0008175">
    <property type="term" value="F:tRNA methyltransferase activity"/>
    <property type="evidence" value="ECO:0007669"/>
    <property type="project" value="TreeGrafter"/>
</dbReference>
<accession>X1I8W8</accession>